<feature type="signal peptide" evidence="1">
    <location>
        <begin position="1"/>
        <end position="24"/>
    </location>
</feature>
<name>A0A2T5LV85_9EURO</name>
<feature type="chain" id="PRO_5015407365" description="ER membrane protein complex subunit 10" evidence="1">
    <location>
        <begin position="25"/>
        <end position="215"/>
    </location>
</feature>
<sequence length="215" mass="23180">MLSLQLSFLSVLLLFLSSIAATSATSSSTTSAQLEILYWPLTNPQPSILAHVSYNPTSPKPELMSYTPPNAADRISQHDLVRVGLYLSTPTNPKQWVGTVTSLSTLQGTGAQRPTLRLHLSPATHDIYHVSLTTAESASASTSTSTSTEDDLPALDVVLVPGELGPSPHLNRPIVVGPDGKDSDEFVEKTLFQKYWWVFLIITFLAMSGSGEGQQ</sequence>
<comment type="caution">
    <text evidence="2">The sequence shown here is derived from an EMBL/GenBank/DDBJ whole genome shotgun (WGS) entry which is preliminary data.</text>
</comment>
<dbReference type="PANTHER" id="PTHR39219:SF1">
    <property type="entry name" value="ER MEMBRANE PROTEIN COMPLEX SUBUNIT 10"/>
    <property type="match status" value="1"/>
</dbReference>
<dbReference type="VEuPathDB" id="FungiDB:P175DRAFT_0502344"/>
<accession>A0A2T5LV85</accession>
<dbReference type="OrthoDB" id="1894652at2759"/>
<evidence type="ECO:0000256" key="1">
    <source>
        <dbReference type="SAM" id="SignalP"/>
    </source>
</evidence>
<dbReference type="EMBL" id="MSFN02000005">
    <property type="protein sequence ID" value="PTU20198.1"/>
    <property type="molecule type" value="Genomic_DNA"/>
</dbReference>
<gene>
    <name evidence="2" type="ORF">P175DRAFT_0502344</name>
</gene>
<evidence type="ECO:0000313" key="2">
    <source>
        <dbReference type="EMBL" id="PTU20198.1"/>
    </source>
</evidence>
<proteinExistence type="predicted"/>
<reference evidence="2 3" key="1">
    <citation type="journal article" date="2018" name="Proc. Natl. Acad. Sci. U.S.A.">
        <title>Linking secondary metabolites to gene clusters through genome sequencing of six diverse Aspergillus species.</title>
        <authorList>
            <person name="Kaerboelling I."/>
            <person name="Vesth T.C."/>
            <person name="Frisvad J.C."/>
            <person name="Nybo J.L."/>
            <person name="Theobald S."/>
            <person name="Kuo A."/>
            <person name="Bowyer P."/>
            <person name="Matsuda Y."/>
            <person name="Mondo S."/>
            <person name="Lyhne E.K."/>
            <person name="Kogle M.E."/>
            <person name="Clum A."/>
            <person name="Lipzen A."/>
            <person name="Salamov A."/>
            <person name="Ngan C.Y."/>
            <person name="Daum C."/>
            <person name="Chiniquy J."/>
            <person name="Barry K."/>
            <person name="LaButti K."/>
            <person name="Haridas S."/>
            <person name="Simmons B.A."/>
            <person name="Magnuson J.K."/>
            <person name="Mortensen U.H."/>
            <person name="Larsen T.O."/>
            <person name="Grigoriev I.V."/>
            <person name="Baker S.E."/>
            <person name="Andersen M.R."/>
        </authorList>
    </citation>
    <scope>NUCLEOTIDE SEQUENCE [LARGE SCALE GENOMIC DNA]</scope>
    <source>
        <strain evidence="2 3">IBT 24754</strain>
    </source>
</reference>
<dbReference type="AlphaFoldDB" id="A0A2T5LV85"/>
<protein>
    <recommendedName>
        <fullName evidence="4">ER membrane protein complex subunit 10</fullName>
    </recommendedName>
</protein>
<dbReference type="RefSeq" id="XP_040751590.1">
    <property type="nucleotide sequence ID" value="XM_040897361.1"/>
</dbReference>
<organism evidence="2 3">
    <name type="scientific">Aspergillus ochraceoroseus IBT 24754</name>
    <dbReference type="NCBI Taxonomy" id="1392256"/>
    <lineage>
        <taxon>Eukaryota</taxon>
        <taxon>Fungi</taxon>
        <taxon>Dikarya</taxon>
        <taxon>Ascomycota</taxon>
        <taxon>Pezizomycotina</taxon>
        <taxon>Eurotiomycetes</taxon>
        <taxon>Eurotiomycetidae</taxon>
        <taxon>Eurotiales</taxon>
        <taxon>Aspergillaceae</taxon>
        <taxon>Aspergillus</taxon>
        <taxon>Aspergillus subgen. Nidulantes</taxon>
    </lineage>
</organism>
<evidence type="ECO:0000313" key="3">
    <source>
        <dbReference type="Proteomes" id="UP000244073"/>
    </source>
</evidence>
<dbReference type="GeneID" id="63814243"/>
<dbReference type="PANTHER" id="PTHR39219">
    <property type="entry name" value="ER MEMBRANE PROTEIN COMPLEX SUBUNIT 10"/>
    <property type="match status" value="1"/>
</dbReference>
<dbReference type="Proteomes" id="UP000244073">
    <property type="component" value="Unassembled WGS sequence"/>
</dbReference>
<keyword evidence="1" id="KW-0732">Signal</keyword>
<evidence type="ECO:0008006" key="4">
    <source>
        <dbReference type="Google" id="ProtNLM"/>
    </source>
</evidence>